<evidence type="ECO:0000313" key="3">
    <source>
        <dbReference type="EMBL" id="KAI1699082.1"/>
    </source>
</evidence>
<sequence>MFLAFEPSHGGIPEKDVSPDTDLLQWGNPPKVFVPMATEVKFTIDGDPTERSVYVTANETWASIVFLHIVEELRIEKGDITEMRINDKNGGKMVNITVKVLSGKPLQFDKLDSSTTIEEIKRKIQDKKGIPGEGHRLIFQGKELENSTTLEECNIQDKATFTLVQKLPVKVYRNL</sequence>
<dbReference type="PROSITE" id="PS50053">
    <property type="entry name" value="UBIQUITIN_2"/>
    <property type="match status" value="1"/>
</dbReference>
<name>A0AAD4MM83_9BILA</name>
<dbReference type="AlphaFoldDB" id="A0AAD4MM83"/>
<evidence type="ECO:0000256" key="1">
    <source>
        <dbReference type="SAM" id="MobiDB-lite"/>
    </source>
</evidence>
<feature type="domain" description="Ubiquitin-like" evidence="2">
    <location>
        <begin position="94"/>
        <end position="166"/>
    </location>
</feature>
<dbReference type="InterPro" id="IPR029071">
    <property type="entry name" value="Ubiquitin-like_domsf"/>
</dbReference>
<dbReference type="PANTHER" id="PTHR10666">
    <property type="entry name" value="UBIQUITIN"/>
    <property type="match status" value="1"/>
</dbReference>
<dbReference type="Pfam" id="PF00240">
    <property type="entry name" value="ubiquitin"/>
    <property type="match status" value="1"/>
</dbReference>
<reference evidence="3" key="1">
    <citation type="submission" date="2022-01" db="EMBL/GenBank/DDBJ databases">
        <title>Genome Sequence Resource for Two Populations of Ditylenchus destructor, the Migratory Endoparasitic Phytonematode.</title>
        <authorList>
            <person name="Zhang H."/>
            <person name="Lin R."/>
            <person name="Xie B."/>
        </authorList>
    </citation>
    <scope>NUCLEOTIDE SEQUENCE</scope>
    <source>
        <strain evidence="3">BazhouSP</strain>
    </source>
</reference>
<dbReference type="EMBL" id="JAKKPZ010000193">
    <property type="protein sequence ID" value="KAI1699082.1"/>
    <property type="molecule type" value="Genomic_DNA"/>
</dbReference>
<dbReference type="CDD" id="cd17039">
    <property type="entry name" value="Ubl_ubiquitin_like"/>
    <property type="match status" value="1"/>
</dbReference>
<dbReference type="Gene3D" id="3.10.20.90">
    <property type="entry name" value="Phosphatidylinositol 3-kinase Catalytic Subunit, Chain A, domain 1"/>
    <property type="match status" value="1"/>
</dbReference>
<gene>
    <name evidence="3" type="ORF">DdX_17551</name>
</gene>
<proteinExistence type="predicted"/>
<dbReference type="InterPro" id="IPR050158">
    <property type="entry name" value="Ubiquitin_ubiquitin-like"/>
</dbReference>
<feature type="region of interest" description="Disordered" evidence="1">
    <location>
        <begin position="1"/>
        <end position="20"/>
    </location>
</feature>
<evidence type="ECO:0000259" key="2">
    <source>
        <dbReference type="PROSITE" id="PS50053"/>
    </source>
</evidence>
<evidence type="ECO:0000313" key="4">
    <source>
        <dbReference type="Proteomes" id="UP001201812"/>
    </source>
</evidence>
<dbReference type="Proteomes" id="UP001201812">
    <property type="component" value="Unassembled WGS sequence"/>
</dbReference>
<protein>
    <submittedName>
        <fullName evidence="3">Ubiquitin family domain-containing protein</fullName>
    </submittedName>
</protein>
<dbReference type="SMART" id="SM00213">
    <property type="entry name" value="UBQ"/>
    <property type="match status" value="1"/>
</dbReference>
<keyword evidence="4" id="KW-1185">Reference proteome</keyword>
<dbReference type="SUPFAM" id="SSF54236">
    <property type="entry name" value="Ubiquitin-like"/>
    <property type="match status" value="1"/>
</dbReference>
<comment type="caution">
    <text evidence="3">The sequence shown here is derived from an EMBL/GenBank/DDBJ whole genome shotgun (WGS) entry which is preliminary data.</text>
</comment>
<dbReference type="InterPro" id="IPR000626">
    <property type="entry name" value="Ubiquitin-like_dom"/>
</dbReference>
<dbReference type="InterPro" id="IPR019956">
    <property type="entry name" value="Ubiquitin_dom"/>
</dbReference>
<organism evidence="3 4">
    <name type="scientific">Ditylenchus destructor</name>
    <dbReference type="NCBI Taxonomy" id="166010"/>
    <lineage>
        <taxon>Eukaryota</taxon>
        <taxon>Metazoa</taxon>
        <taxon>Ecdysozoa</taxon>
        <taxon>Nematoda</taxon>
        <taxon>Chromadorea</taxon>
        <taxon>Rhabditida</taxon>
        <taxon>Tylenchina</taxon>
        <taxon>Tylenchomorpha</taxon>
        <taxon>Sphaerularioidea</taxon>
        <taxon>Anguinidae</taxon>
        <taxon>Anguininae</taxon>
        <taxon>Ditylenchus</taxon>
    </lineage>
</organism>
<accession>A0AAD4MM83</accession>
<dbReference type="PRINTS" id="PR00348">
    <property type="entry name" value="UBIQUITIN"/>
</dbReference>